<evidence type="ECO:0008006" key="4">
    <source>
        <dbReference type="Google" id="ProtNLM"/>
    </source>
</evidence>
<feature type="transmembrane region" description="Helical" evidence="1">
    <location>
        <begin position="25"/>
        <end position="46"/>
    </location>
</feature>
<evidence type="ECO:0000313" key="2">
    <source>
        <dbReference type="EMBL" id="GMI20440.1"/>
    </source>
</evidence>
<feature type="transmembrane region" description="Helical" evidence="1">
    <location>
        <begin position="160"/>
        <end position="190"/>
    </location>
</feature>
<proteinExistence type="predicted"/>
<evidence type="ECO:0000313" key="3">
    <source>
        <dbReference type="Proteomes" id="UP001165060"/>
    </source>
</evidence>
<feature type="transmembrane region" description="Helical" evidence="1">
    <location>
        <begin position="106"/>
        <end position="124"/>
    </location>
</feature>
<reference evidence="2 3" key="1">
    <citation type="journal article" date="2023" name="Commun. Biol.">
        <title>Genome analysis of Parmales, the sister group of diatoms, reveals the evolutionary specialization of diatoms from phago-mixotrophs to photoautotrophs.</title>
        <authorList>
            <person name="Ban H."/>
            <person name="Sato S."/>
            <person name="Yoshikawa S."/>
            <person name="Yamada K."/>
            <person name="Nakamura Y."/>
            <person name="Ichinomiya M."/>
            <person name="Sato N."/>
            <person name="Blanc-Mathieu R."/>
            <person name="Endo H."/>
            <person name="Kuwata A."/>
            <person name="Ogata H."/>
        </authorList>
    </citation>
    <scope>NUCLEOTIDE SEQUENCE [LARGE SCALE GENOMIC DNA]</scope>
</reference>
<comment type="caution">
    <text evidence="2">The sequence shown here is derived from an EMBL/GenBank/DDBJ whole genome shotgun (WGS) entry which is preliminary data.</text>
</comment>
<feature type="transmembrane region" description="Helical" evidence="1">
    <location>
        <begin position="265"/>
        <end position="286"/>
    </location>
</feature>
<feature type="transmembrane region" description="Helical" evidence="1">
    <location>
        <begin position="298"/>
        <end position="315"/>
    </location>
</feature>
<keyword evidence="1" id="KW-0812">Transmembrane</keyword>
<dbReference type="EMBL" id="BRYB01000007">
    <property type="protein sequence ID" value="GMI20440.1"/>
    <property type="molecule type" value="Genomic_DNA"/>
</dbReference>
<keyword evidence="1" id="KW-0472">Membrane</keyword>
<gene>
    <name evidence="2" type="ORF">TeGR_g4994</name>
</gene>
<name>A0ABQ6M6C8_9STRA</name>
<sequence>MPTWLSVSIALRASTSTLHVRRTAWLTLLAASTIVVAATFFTWGYCGNSEYESGHQQHWENDPLLKAGNCPRNGAWDEETWGHSMCAWGYCEQCLMEDLIRSKANTYSNVSFIVIGFIIIMLGWEDYYLFNKAKDAVQPNYVPPHVAEHMDYDLMNPPNLVMGGAGLLNVAFSLLAMASVFYAGFGAAVYHAGMTQLTRKLDICSVYTIVMLSIPYTLLNHFHRLKWRFPRTVVLLSCVGVGWTFYLPFHYHTTVLQEKSFNDNAMPVAVGIIYALLASNYALAYLTQAARLRHWKDTYLVVLAIFCMGFAYYAREHDADWCIHHDAFIQGHALWHVFMSFGVLFFYLFLRQERRVGGEMVGRDWKSRGSSMMGPVVEAKVRGSSGDLQLALGMGESML</sequence>
<organism evidence="2 3">
    <name type="scientific">Tetraparma gracilis</name>
    <dbReference type="NCBI Taxonomy" id="2962635"/>
    <lineage>
        <taxon>Eukaryota</taxon>
        <taxon>Sar</taxon>
        <taxon>Stramenopiles</taxon>
        <taxon>Ochrophyta</taxon>
        <taxon>Bolidophyceae</taxon>
        <taxon>Parmales</taxon>
        <taxon>Triparmaceae</taxon>
        <taxon>Tetraparma</taxon>
    </lineage>
</organism>
<protein>
    <recommendedName>
        <fullName evidence="4">Ceramidase</fullName>
    </recommendedName>
</protein>
<accession>A0ABQ6M6C8</accession>
<evidence type="ECO:0000256" key="1">
    <source>
        <dbReference type="SAM" id="Phobius"/>
    </source>
</evidence>
<dbReference type="Proteomes" id="UP001165060">
    <property type="component" value="Unassembled WGS sequence"/>
</dbReference>
<keyword evidence="1" id="KW-1133">Transmembrane helix</keyword>
<keyword evidence="3" id="KW-1185">Reference proteome</keyword>
<feature type="transmembrane region" description="Helical" evidence="1">
    <location>
        <begin position="233"/>
        <end position="253"/>
    </location>
</feature>
<feature type="transmembrane region" description="Helical" evidence="1">
    <location>
        <begin position="327"/>
        <end position="350"/>
    </location>
</feature>